<accession>A0A175YBJ7</accession>
<reference evidence="8" key="2">
    <citation type="submission" date="2022-03" db="EMBL/GenBank/DDBJ databases">
        <title>Draft title - Genomic analysis of global carrot germplasm unveils the trajectory of domestication and the origin of high carotenoid orange carrot.</title>
        <authorList>
            <person name="Iorizzo M."/>
            <person name="Ellison S."/>
            <person name="Senalik D."/>
            <person name="Macko-Podgorni A."/>
            <person name="Grzebelus D."/>
            <person name="Bostan H."/>
            <person name="Rolling W."/>
            <person name="Curaba J."/>
            <person name="Simon P."/>
        </authorList>
    </citation>
    <scope>NUCLEOTIDE SEQUENCE</scope>
    <source>
        <tissue evidence="8">Leaf</tissue>
    </source>
</reference>
<dbReference type="Gene3D" id="3.30.43.10">
    <property type="entry name" value="Uridine Diphospho-n-acetylenolpyruvylglucosamine Reductase, domain 2"/>
    <property type="match status" value="1"/>
</dbReference>
<sequence>MNTSSFLQLLFLTISLASVLSSDSHQHFIHCLTRFSPNPNSISQVIYTPQNLSYDSVLKFSIHNLRFASSATPKPLVIVTPRQESQVQTVIYCAKKHDIRMRIRGGGHDYEGLSYATKAPFVLLDMKYFSAVSVDHLAATAWVQSGATLGELYYSIAQKSDTLAFPGGIWCTVGVTGLISGGGYGTLRRKYGLAADNVMDARLIDANGRILDRKSMGEDLFWAIRGGGASSFGVILSWKVKLVKVPRIVTGFRVYRTLEQNGTELVHKWQTIAPRLPKEAELRLLINVIWTNKTNGQIKTPQDAEPISGADEKTLRFEFVGSFLGPAEEFVLLMKEKFPELGVVKEDCLEVTYIQMALIFSLFKAQDSPTLLLNRTSYTIPFKAKSSFVNKPIPIERLEGIWKHLLKQRPTMTNLMLTSYGGRMEEISESAIPFPHRAGTLYMMYMRVTTMGQSTNPADANAMEWIRSLYEYVAPFTANQSAYLNYNDLDLGVNNEYGPTSYEQASAWGKKYFKKNFDRLVRVKSVVDPSNFFRHEQSIPPARP</sequence>
<dbReference type="PANTHER" id="PTHR32448">
    <property type="entry name" value="OS08G0158400 PROTEIN"/>
    <property type="match status" value="1"/>
</dbReference>
<keyword evidence="9" id="KW-1185">Reference proteome</keyword>
<keyword evidence="7" id="KW-0325">Glycoprotein</keyword>
<organism evidence="8 9">
    <name type="scientific">Daucus carota subsp. sativus</name>
    <name type="common">Carrot</name>
    <dbReference type="NCBI Taxonomy" id="79200"/>
    <lineage>
        <taxon>Eukaryota</taxon>
        <taxon>Viridiplantae</taxon>
        <taxon>Streptophyta</taxon>
        <taxon>Embryophyta</taxon>
        <taxon>Tracheophyta</taxon>
        <taxon>Spermatophyta</taxon>
        <taxon>Magnoliopsida</taxon>
        <taxon>eudicotyledons</taxon>
        <taxon>Gunneridae</taxon>
        <taxon>Pentapetalae</taxon>
        <taxon>asterids</taxon>
        <taxon>campanulids</taxon>
        <taxon>Apiales</taxon>
        <taxon>Apiaceae</taxon>
        <taxon>Apioideae</taxon>
        <taxon>Scandiceae</taxon>
        <taxon>Daucinae</taxon>
        <taxon>Daucus</taxon>
        <taxon>Daucus sect. Daucus</taxon>
    </lineage>
</organism>
<dbReference type="FunFam" id="3.30.43.10:FF:000004">
    <property type="entry name" value="Berberine bridge enzyme-like 15"/>
    <property type="match status" value="1"/>
</dbReference>
<keyword evidence="3" id="KW-0285">Flavoprotein</keyword>
<name>A0A175YBJ7_DAUCS</name>
<evidence type="ECO:0000256" key="3">
    <source>
        <dbReference type="ARBA" id="ARBA00022630"/>
    </source>
</evidence>
<evidence type="ECO:0000313" key="8">
    <source>
        <dbReference type="EMBL" id="WOH15281.1"/>
    </source>
</evidence>
<dbReference type="InterPro" id="IPR012951">
    <property type="entry name" value="BBE"/>
</dbReference>
<dbReference type="InterPro" id="IPR006094">
    <property type="entry name" value="Oxid_FAD_bind_N"/>
</dbReference>
<dbReference type="KEGG" id="dcr:108192234"/>
<evidence type="ECO:0000256" key="5">
    <source>
        <dbReference type="ARBA" id="ARBA00022827"/>
    </source>
</evidence>
<dbReference type="GO" id="GO:0016491">
    <property type="term" value="F:oxidoreductase activity"/>
    <property type="evidence" value="ECO:0007669"/>
    <property type="project" value="InterPro"/>
</dbReference>
<dbReference type="AlphaFoldDB" id="A0A175YBJ7"/>
<dbReference type="GO" id="GO:0071949">
    <property type="term" value="F:FAD binding"/>
    <property type="evidence" value="ECO:0007669"/>
    <property type="project" value="InterPro"/>
</dbReference>
<dbReference type="InterPro" id="IPR016167">
    <property type="entry name" value="FAD-bd_PCMH_sub1"/>
</dbReference>
<keyword evidence="5" id="KW-0274">FAD</keyword>
<evidence type="ECO:0000313" key="9">
    <source>
        <dbReference type="Proteomes" id="UP000077755"/>
    </source>
</evidence>
<comment type="cofactor">
    <cofactor evidence="1">
        <name>FAD</name>
        <dbReference type="ChEBI" id="CHEBI:57692"/>
    </cofactor>
</comment>
<evidence type="ECO:0000256" key="7">
    <source>
        <dbReference type="ARBA" id="ARBA00023180"/>
    </source>
</evidence>
<proteinExistence type="inferred from homology"/>
<evidence type="ECO:0000256" key="1">
    <source>
        <dbReference type="ARBA" id="ARBA00001974"/>
    </source>
</evidence>
<dbReference type="Gene3D" id="3.40.462.20">
    <property type="match status" value="1"/>
</dbReference>
<dbReference type="SUPFAM" id="SSF56176">
    <property type="entry name" value="FAD-binding/transporter-associated domain-like"/>
    <property type="match status" value="1"/>
</dbReference>
<dbReference type="EMBL" id="CP093351">
    <property type="protein sequence ID" value="WOH15281.1"/>
    <property type="molecule type" value="Genomic_DNA"/>
</dbReference>
<comment type="similarity">
    <text evidence="2">Belongs to the oxygen-dependent FAD-linked oxidoreductase family.</text>
</comment>
<dbReference type="InterPro" id="IPR016169">
    <property type="entry name" value="FAD-bd_PCMH_sub2"/>
</dbReference>
<dbReference type="Pfam" id="PF01565">
    <property type="entry name" value="FAD_binding_4"/>
    <property type="match status" value="1"/>
</dbReference>
<keyword evidence="6" id="KW-1015">Disulfide bond</keyword>
<evidence type="ECO:0000256" key="2">
    <source>
        <dbReference type="ARBA" id="ARBA00005466"/>
    </source>
</evidence>
<evidence type="ECO:0000256" key="6">
    <source>
        <dbReference type="ARBA" id="ARBA00023157"/>
    </source>
</evidence>
<evidence type="ECO:0000256" key="4">
    <source>
        <dbReference type="ARBA" id="ARBA00022729"/>
    </source>
</evidence>
<dbReference type="OMA" id="HENFLDC"/>
<protein>
    <submittedName>
        <fullName evidence="8">Uncharacterized protein</fullName>
    </submittedName>
</protein>
<gene>
    <name evidence="8" type="ORF">DCAR_0934818</name>
</gene>
<dbReference type="Gramene" id="KZM80817">
    <property type="protein sequence ID" value="KZM80817"/>
    <property type="gene ID" value="DCAR_031613"/>
</dbReference>
<dbReference type="Pfam" id="PF08031">
    <property type="entry name" value="BBE"/>
    <property type="match status" value="1"/>
</dbReference>
<dbReference type="PROSITE" id="PS51387">
    <property type="entry name" value="FAD_PCMH"/>
    <property type="match status" value="1"/>
</dbReference>
<dbReference type="Gene3D" id="3.30.465.10">
    <property type="match status" value="1"/>
</dbReference>
<keyword evidence="4" id="KW-0732">Signal</keyword>
<dbReference type="Proteomes" id="UP000077755">
    <property type="component" value="Chromosome 9"/>
</dbReference>
<reference evidence="8" key="1">
    <citation type="journal article" date="2016" name="Nat. Genet.">
        <title>A high-quality carrot genome assembly provides new insights into carotenoid accumulation and asterid genome evolution.</title>
        <authorList>
            <person name="Iorizzo M."/>
            <person name="Ellison S."/>
            <person name="Senalik D."/>
            <person name="Zeng P."/>
            <person name="Satapoomin P."/>
            <person name="Huang J."/>
            <person name="Bowman M."/>
            <person name="Iovene M."/>
            <person name="Sanseverino W."/>
            <person name="Cavagnaro P."/>
            <person name="Yildiz M."/>
            <person name="Macko-Podgorni A."/>
            <person name="Moranska E."/>
            <person name="Grzebelus E."/>
            <person name="Grzebelus D."/>
            <person name="Ashrafi H."/>
            <person name="Zheng Z."/>
            <person name="Cheng S."/>
            <person name="Spooner D."/>
            <person name="Van Deynze A."/>
            <person name="Simon P."/>
        </authorList>
    </citation>
    <scope>NUCLEOTIDE SEQUENCE</scope>
    <source>
        <tissue evidence="8">Leaf</tissue>
    </source>
</reference>
<dbReference type="InterPro" id="IPR016166">
    <property type="entry name" value="FAD-bd_PCMH"/>
</dbReference>
<dbReference type="InterPro" id="IPR036318">
    <property type="entry name" value="FAD-bd_PCMH-like_sf"/>
</dbReference>
<dbReference type="OrthoDB" id="407275at2759"/>